<keyword evidence="3" id="KW-0408">Iron</keyword>
<comment type="caution">
    <text evidence="6">The sequence shown here is derived from an EMBL/GenBank/DDBJ whole genome shotgun (WGS) entry which is preliminary data.</text>
</comment>
<sequence length="291" mass="32975">MKTMALIKEIEFVISKNTSSISLTGNYCFLDCKHCGGHYLNNMARIKDIEDLVKKGFTSFLISGGLLPDGKVPVSLFEDTLYNLKNKYNLKYNVHTGYVDEKDIHALKKLANTVSFDLVGDQQTVKEVYEKLDFEKIWDSFELLVKNDFVVKPHITIGLNKGEFSHEVKAIEKLKKFGDRIDEIIFLVFIPTIGAKFYSYQPPKVDEVVSFLSKVRKDFPGKKLTLGCMHPKGKYREVLQTNLLGILNKIVQPVGKVIEKAKREDYEISYSYECCAFSSDCGLGAGRRGAI</sequence>
<dbReference type="Proteomes" id="UP000294817">
    <property type="component" value="Unassembled WGS sequence"/>
</dbReference>
<dbReference type="GO" id="GO:0003824">
    <property type="term" value="F:catalytic activity"/>
    <property type="evidence" value="ECO:0007669"/>
    <property type="project" value="InterPro"/>
</dbReference>
<evidence type="ECO:0000313" key="6">
    <source>
        <dbReference type="EMBL" id="TDX11125.1"/>
    </source>
</evidence>
<dbReference type="CDD" id="cd01335">
    <property type="entry name" value="Radical_SAM"/>
    <property type="match status" value="1"/>
</dbReference>
<name>A0A4R8EL03_9BACT</name>
<keyword evidence="2" id="KW-0479">Metal-binding</keyword>
<dbReference type="PANTHER" id="PTHR43288:SF2">
    <property type="entry name" value="RADICAL SAM CORE DOMAIN-CONTAINING PROTEIN"/>
    <property type="match status" value="1"/>
</dbReference>
<dbReference type="InterPro" id="IPR006638">
    <property type="entry name" value="Elp3/MiaA/NifB-like_rSAM"/>
</dbReference>
<keyword evidence="7" id="KW-1185">Reference proteome</keyword>
<dbReference type="EMBL" id="SODZ01000016">
    <property type="protein sequence ID" value="TDX11125.1"/>
    <property type="molecule type" value="Genomic_DNA"/>
</dbReference>
<dbReference type="GO" id="GO:0046872">
    <property type="term" value="F:metal ion binding"/>
    <property type="evidence" value="ECO:0007669"/>
    <property type="project" value="UniProtKB-KW"/>
</dbReference>
<protein>
    <recommendedName>
        <fullName evidence="5">Elp3/MiaA/NifB-like radical SAM core domain-containing protein</fullName>
    </recommendedName>
</protein>
<proteinExistence type="predicted"/>
<reference evidence="6 7" key="1">
    <citation type="submission" date="2019-03" db="EMBL/GenBank/DDBJ databases">
        <title>Genomic Encyclopedia of Type Strains, Phase IV (KMG-IV): sequencing the most valuable type-strain genomes for metagenomic binning, comparative biology and taxonomic classification.</title>
        <authorList>
            <person name="Goeker M."/>
        </authorList>
    </citation>
    <scope>NUCLEOTIDE SEQUENCE [LARGE SCALE GENOMIC DNA]</scope>
    <source>
        <strain evidence="6 7">DSM 13575</strain>
    </source>
</reference>
<dbReference type="SFLD" id="SFLDS00029">
    <property type="entry name" value="Radical_SAM"/>
    <property type="match status" value="1"/>
</dbReference>
<dbReference type="AlphaFoldDB" id="A0A4R8EL03"/>
<feature type="domain" description="Elp3/MiaA/NifB-like radical SAM core" evidence="5">
    <location>
        <begin position="18"/>
        <end position="214"/>
    </location>
</feature>
<dbReference type="GO" id="GO:0051536">
    <property type="term" value="F:iron-sulfur cluster binding"/>
    <property type="evidence" value="ECO:0007669"/>
    <property type="project" value="UniProtKB-KW"/>
</dbReference>
<dbReference type="SUPFAM" id="SSF102114">
    <property type="entry name" value="Radical SAM enzymes"/>
    <property type="match status" value="1"/>
</dbReference>
<keyword evidence="1" id="KW-0949">S-adenosyl-L-methionine</keyword>
<evidence type="ECO:0000259" key="5">
    <source>
        <dbReference type="SMART" id="SM00729"/>
    </source>
</evidence>
<evidence type="ECO:0000256" key="3">
    <source>
        <dbReference type="ARBA" id="ARBA00023004"/>
    </source>
</evidence>
<dbReference type="PANTHER" id="PTHR43288">
    <property type="entry name" value="BIOTIN SYNTHASE-RELATED PROTEIN, RADICAL SAM SUPERFAMILY"/>
    <property type="match status" value="1"/>
</dbReference>
<dbReference type="InterPro" id="IPR007197">
    <property type="entry name" value="rSAM"/>
</dbReference>
<gene>
    <name evidence="6" type="ORF">C8D74_11625</name>
</gene>
<dbReference type="InterPro" id="IPR013785">
    <property type="entry name" value="Aldolase_TIM"/>
</dbReference>
<dbReference type="Gene3D" id="3.20.20.70">
    <property type="entry name" value="Aldolase class I"/>
    <property type="match status" value="1"/>
</dbReference>
<organism evidence="6 7">
    <name type="scientific">Petrotoga sibirica</name>
    <dbReference type="NCBI Taxonomy" id="156202"/>
    <lineage>
        <taxon>Bacteria</taxon>
        <taxon>Thermotogati</taxon>
        <taxon>Thermotogota</taxon>
        <taxon>Thermotogae</taxon>
        <taxon>Petrotogales</taxon>
        <taxon>Petrotogaceae</taxon>
        <taxon>Petrotoga</taxon>
    </lineage>
</organism>
<dbReference type="SFLD" id="SFLDG01113">
    <property type="entry name" value="Uncharacterised_Radical_SAM_Su"/>
    <property type="match status" value="1"/>
</dbReference>
<evidence type="ECO:0000256" key="4">
    <source>
        <dbReference type="ARBA" id="ARBA00023014"/>
    </source>
</evidence>
<accession>A0A4R8EL03</accession>
<evidence type="ECO:0000313" key="7">
    <source>
        <dbReference type="Proteomes" id="UP000294817"/>
    </source>
</evidence>
<evidence type="ECO:0000256" key="1">
    <source>
        <dbReference type="ARBA" id="ARBA00022691"/>
    </source>
</evidence>
<evidence type="ECO:0000256" key="2">
    <source>
        <dbReference type="ARBA" id="ARBA00022723"/>
    </source>
</evidence>
<dbReference type="SMART" id="SM00729">
    <property type="entry name" value="Elp3"/>
    <property type="match status" value="1"/>
</dbReference>
<keyword evidence="4" id="KW-0411">Iron-sulfur</keyword>
<dbReference type="InterPro" id="IPR058240">
    <property type="entry name" value="rSAM_sf"/>
</dbReference>